<dbReference type="Pfam" id="PF16328">
    <property type="entry name" value="DUF4961"/>
    <property type="match status" value="1"/>
</dbReference>
<dbReference type="STRING" id="1642646.ING2E5A_0084"/>
<reference evidence="1 2" key="1">
    <citation type="submission" date="2016-08" db="EMBL/GenBank/DDBJ databases">
        <authorList>
            <person name="Seilhamer J.J."/>
        </authorList>
    </citation>
    <scope>NUCLEOTIDE SEQUENCE [LARGE SCALE GENOMIC DNA]</scope>
    <source>
        <strain evidence="1">ING2-E5A</strain>
    </source>
</reference>
<evidence type="ECO:0000313" key="2">
    <source>
        <dbReference type="Proteomes" id="UP000178485"/>
    </source>
</evidence>
<organism evidence="1 2">
    <name type="scientific">Petrimonas mucosa</name>
    <dbReference type="NCBI Taxonomy" id="1642646"/>
    <lineage>
        <taxon>Bacteria</taxon>
        <taxon>Pseudomonadati</taxon>
        <taxon>Bacteroidota</taxon>
        <taxon>Bacteroidia</taxon>
        <taxon>Bacteroidales</taxon>
        <taxon>Dysgonomonadaceae</taxon>
        <taxon>Petrimonas</taxon>
    </lineage>
</organism>
<protein>
    <recommendedName>
        <fullName evidence="3">DUF4961 domain-containing protein</fullName>
    </recommendedName>
</protein>
<dbReference type="EMBL" id="LT608328">
    <property type="protein sequence ID" value="SCM55169.1"/>
    <property type="molecule type" value="Genomic_DNA"/>
</dbReference>
<dbReference type="Proteomes" id="UP000178485">
    <property type="component" value="Chromosome i"/>
</dbReference>
<proteinExistence type="predicted"/>
<evidence type="ECO:0008006" key="3">
    <source>
        <dbReference type="Google" id="ProtNLM"/>
    </source>
</evidence>
<dbReference type="InterPro" id="IPR032522">
    <property type="entry name" value="DUF4961"/>
</dbReference>
<dbReference type="RefSeq" id="WP_071135703.1">
    <property type="nucleotide sequence ID" value="NZ_DUQN01000139.1"/>
</dbReference>
<sequence>MKLIRKYKYLFSLLAIIFMVTTCMTIEEIIHPDDAKVDSDIEIAVRIKIVAETDGNSKLAFGILMPKAWNVKENATLTLTTQADFAGNRVTDEPMVLMSSSDRNPSDGLPWAGSFQSRFGVLGNTGPVEWVVFKSATTFQIHDQIPSQKVVEGVVKIKVRTGSRAVKFNAGYTFCGEAFGFNGEKYPGDDVLESKLLQVTGGTEPMMDFTADPPLSFVPATFGFGDIFAIRYNEPNYVTEGGLKGGNVYLQAKVTYMENGEVKEKTVDEVSARTQMESLGNLGTVTAFQRYIYPREFFGLPKEVEIVGIRVRFTNQEKSVQILDSETGSDFVIEENCE</sequence>
<keyword evidence="2" id="KW-1185">Reference proteome</keyword>
<accession>A0A1G4G3E4</accession>
<gene>
    <name evidence="1" type="ORF">ING2E5A_0084</name>
</gene>
<dbReference type="AlphaFoldDB" id="A0A1G4G3E4"/>
<evidence type="ECO:0000313" key="1">
    <source>
        <dbReference type="EMBL" id="SCM55169.1"/>
    </source>
</evidence>
<dbReference type="KEGG" id="pmuc:ING2E5A_0084"/>
<name>A0A1G4G3E4_9BACT</name>